<dbReference type="STRING" id="1348612.A0A397J6Q6"/>
<keyword evidence="2" id="KW-1185">Reference proteome</keyword>
<organism evidence="1 2">
    <name type="scientific">Diversispora epigaea</name>
    <dbReference type="NCBI Taxonomy" id="1348612"/>
    <lineage>
        <taxon>Eukaryota</taxon>
        <taxon>Fungi</taxon>
        <taxon>Fungi incertae sedis</taxon>
        <taxon>Mucoromycota</taxon>
        <taxon>Glomeromycotina</taxon>
        <taxon>Glomeromycetes</taxon>
        <taxon>Diversisporales</taxon>
        <taxon>Diversisporaceae</taxon>
        <taxon>Diversispora</taxon>
    </lineage>
</organism>
<reference evidence="1 2" key="1">
    <citation type="submission" date="2018-08" db="EMBL/GenBank/DDBJ databases">
        <title>Genome and evolution of the arbuscular mycorrhizal fungus Diversispora epigaea (formerly Glomus versiforme) and its bacterial endosymbionts.</title>
        <authorList>
            <person name="Sun X."/>
            <person name="Fei Z."/>
            <person name="Harrison M."/>
        </authorList>
    </citation>
    <scope>NUCLEOTIDE SEQUENCE [LARGE SCALE GENOMIC DNA]</scope>
    <source>
        <strain evidence="1 2">IT104</strain>
    </source>
</reference>
<gene>
    <name evidence="1" type="ORF">Glove_135g32</name>
</gene>
<protein>
    <recommendedName>
        <fullName evidence="3">MULE transposase domain-containing protein</fullName>
    </recommendedName>
</protein>
<evidence type="ECO:0008006" key="3">
    <source>
        <dbReference type="Google" id="ProtNLM"/>
    </source>
</evidence>
<dbReference type="OrthoDB" id="5330842at2759"/>
<evidence type="ECO:0000313" key="2">
    <source>
        <dbReference type="Proteomes" id="UP000266861"/>
    </source>
</evidence>
<dbReference type="Proteomes" id="UP000266861">
    <property type="component" value="Unassembled WGS sequence"/>
</dbReference>
<sequence length="574" mass="66191">MESSITFTTKANLTPDKKQSLLFDVDCSLEIPMQDFDENWWPLVSNIWTQWNSYKQANGDIQKIYICRFAKHRESSIREKENIPNKNRRITKIRPPNLCHSKIKILWLVSLELVKVERYKDSPNHTHSILESDRIKSSQVIRNLVEKEAAKNYPPPAITSAVKEYATTLGLGASVNELKCKEVTNIKYKIRGPLKAHLVCNSDLKSDISKSVAFLIEKGYRVECYHVSHQSNEGFVFAHPKQLEKLQRYGCENCDVVAEALKIIRGYCQWSPRYILSDQSGIEAKGVKKAFPGINAGEQESMHKRTKIGCEQLIQDAINNCGVPAIQNYIKRNYMKNTQQWALWARQHSPLLLQVTTTNPLESYHSELKRLTSPLHGLIGAVHNIVNVDCKKRSDSERVAFDFHIKKVSVYGIDNNIIEEIHKFPFPLQNLLVKEACAVMDRIEKGKGPPGLTSLNCYCLFRNRYLLPCRHIFHEHIYGNMKLLTADAWKSFQGMFEECGYEIYEGRETIIEFMPTEKQKETENRRLTVVELTERIRDRYWSIEEIGDGEKTEAFISTLETSLNPIISKFKSNK</sequence>
<dbReference type="AlphaFoldDB" id="A0A397J6Q6"/>
<comment type="caution">
    <text evidence="1">The sequence shown here is derived from an EMBL/GenBank/DDBJ whole genome shotgun (WGS) entry which is preliminary data.</text>
</comment>
<evidence type="ECO:0000313" key="1">
    <source>
        <dbReference type="EMBL" id="RHZ80470.1"/>
    </source>
</evidence>
<name>A0A397J6Q6_9GLOM</name>
<accession>A0A397J6Q6</accession>
<proteinExistence type="predicted"/>
<dbReference type="EMBL" id="PQFF01000126">
    <property type="protein sequence ID" value="RHZ80470.1"/>
    <property type="molecule type" value="Genomic_DNA"/>
</dbReference>